<dbReference type="Gene3D" id="2.40.50.90">
    <property type="match status" value="1"/>
</dbReference>
<evidence type="ECO:0000256" key="1">
    <source>
        <dbReference type="ARBA" id="ARBA00022722"/>
    </source>
</evidence>
<keyword evidence="3" id="KW-0378">Hydrolase</keyword>
<dbReference type="GO" id="GO:0003676">
    <property type="term" value="F:nucleic acid binding"/>
    <property type="evidence" value="ECO:0007669"/>
    <property type="project" value="InterPro"/>
</dbReference>
<feature type="domain" description="TNase-like" evidence="4">
    <location>
        <begin position="49"/>
        <end position="182"/>
    </location>
</feature>
<dbReference type="AlphaFoldDB" id="A0A837IJ11"/>
<accession>A0A837IJ11</accession>
<dbReference type="PROSITE" id="PS50830">
    <property type="entry name" value="TNASE_3"/>
    <property type="match status" value="1"/>
</dbReference>
<evidence type="ECO:0000259" key="4">
    <source>
        <dbReference type="PROSITE" id="PS50830"/>
    </source>
</evidence>
<dbReference type="PROSITE" id="PS01123">
    <property type="entry name" value="TNASE_1"/>
    <property type="match status" value="1"/>
</dbReference>
<dbReference type="SMART" id="SM00318">
    <property type="entry name" value="SNc"/>
    <property type="match status" value="1"/>
</dbReference>
<reference evidence="5 6" key="1">
    <citation type="journal article" date="2015" name="Nature">
        <title>rRNA introns, odd ribosomes, and small enigmatic genomes across a large radiation of phyla.</title>
        <authorList>
            <person name="Brown C.T."/>
            <person name="Hug L.A."/>
            <person name="Thomas B.C."/>
            <person name="Sharon I."/>
            <person name="Castelle C.J."/>
            <person name="Singh A."/>
            <person name="Wilkins M.J."/>
            <person name="Williams K.H."/>
            <person name="Banfield J.F."/>
        </authorList>
    </citation>
    <scope>NUCLEOTIDE SEQUENCE [LARGE SCALE GENOMIC DNA]</scope>
</reference>
<evidence type="ECO:0000313" key="6">
    <source>
        <dbReference type="Proteomes" id="UP000033815"/>
    </source>
</evidence>
<dbReference type="GO" id="GO:0004519">
    <property type="term" value="F:endonuclease activity"/>
    <property type="evidence" value="ECO:0007669"/>
    <property type="project" value="UniProtKB-KW"/>
</dbReference>
<dbReference type="SUPFAM" id="SSF50199">
    <property type="entry name" value="Staphylococcal nuclease"/>
    <property type="match status" value="1"/>
</dbReference>
<dbReference type="PANTHER" id="PTHR12302">
    <property type="entry name" value="EBNA2 BINDING PROTEIN P100"/>
    <property type="match status" value="1"/>
</dbReference>
<dbReference type="InterPro" id="IPR035437">
    <property type="entry name" value="SNase_OB-fold_sf"/>
</dbReference>
<proteinExistence type="predicted"/>
<dbReference type="Pfam" id="PF00565">
    <property type="entry name" value="SNase"/>
    <property type="match status" value="1"/>
</dbReference>
<dbReference type="GO" id="GO:0016787">
    <property type="term" value="F:hydrolase activity"/>
    <property type="evidence" value="ECO:0007669"/>
    <property type="project" value="UniProtKB-KW"/>
</dbReference>
<keyword evidence="2" id="KW-0255">Endonuclease</keyword>
<sequence>MQKRLIFGFIVIFLALSVQDGFFGTNAEDFAVPAKSSALVIATKTRPAVQTGTRVVRVVDGDTIVVLINGVQEKVRLIGVDTPEIFDPRGSVQCFGEEASAFTKSLLENKFVRLEADASQDDSDKYERLLRYVYLDDTLVNERIISEGYGHEYTYRRPYKYQTEFKNAEKSARESKKGLWAEDACSPT</sequence>
<protein>
    <submittedName>
        <fullName evidence="5">Micrococcal nuclease</fullName>
    </submittedName>
</protein>
<gene>
    <name evidence="5" type="ORF">UW25_C0001G0003</name>
</gene>
<dbReference type="InterPro" id="IPR016071">
    <property type="entry name" value="Staphylococal_nuclease_OB-fold"/>
</dbReference>
<dbReference type="PANTHER" id="PTHR12302:SF3">
    <property type="entry name" value="SERINE_THREONINE-PROTEIN KINASE 31"/>
    <property type="match status" value="1"/>
</dbReference>
<evidence type="ECO:0000256" key="2">
    <source>
        <dbReference type="ARBA" id="ARBA00022759"/>
    </source>
</evidence>
<evidence type="ECO:0000313" key="5">
    <source>
        <dbReference type="EMBL" id="KKT37195.1"/>
    </source>
</evidence>
<dbReference type="EMBL" id="LCHP01000001">
    <property type="protein sequence ID" value="KKT37195.1"/>
    <property type="molecule type" value="Genomic_DNA"/>
</dbReference>
<evidence type="ECO:0000256" key="3">
    <source>
        <dbReference type="ARBA" id="ARBA00022801"/>
    </source>
</evidence>
<comment type="caution">
    <text evidence="5">The sequence shown here is derived from an EMBL/GenBank/DDBJ whole genome shotgun (WGS) entry which is preliminary data.</text>
</comment>
<dbReference type="Proteomes" id="UP000033815">
    <property type="component" value="Unassembled WGS sequence"/>
</dbReference>
<organism evidence="5 6">
    <name type="scientific">Candidatus Nomurabacteria bacterium GW2011_GWB1_44_12</name>
    <dbReference type="NCBI Taxonomy" id="1618748"/>
    <lineage>
        <taxon>Bacteria</taxon>
        <taxon>Candidatus Nomuraibacteriota</taxon>
    </lineage>
</organism>
<keyword evidence="1" id="KW-0540">Nuclease</keyword>
<dbReference type="InterPro" id="IPR002071">
    <property type="entry name" value="Thermonucl_AS"/>
</dbReference>
<name>A0A837IJ11_9BACT</name>